<dbReference type="PANTHER" id="PTHR46599">
    <property type="entry name" value="PIGGYBAC TRANSPOSABLE ELEMENT-DERIVED PROTEIN 4"/>
    <property type="match status" value="1"/>
</dbReference>
<proteinExistence type="predicted"/>
<evidence type="ECO:0000313" key="2">
    <source>
        <dbReference type="Proteomes" id="UP000237271"/>
    </source>
</evidence>
<comment type="caution">
    <text evidence="1">The sequence shown here is derived from an EMBL/GenBank/DDBJ whole genome shotgun (WGS) entry which is preliminary data.</text>
</comment>
<evidence type="ECO:0000313" key="1">
    <source>
        <dbReference type="EMBL" id="POM60312.1"/>
    </source>
</evidence>
<accession>A0A2P4X432</accession>
<dbReference type="OrthoDB" id="117643at2759"/>
<dbReference type="EMBL" id="NCKW01016895">
    <property type="protein sequence ID" value="POM60312.1"/>
    <property type="molecule type" value="Genomic_DNA"/>
</dbReference>
<organism evidence="1 2">
    <name type="scientific">Phytophthora palmivora</name>
    <dbReference type="NCBI Taxonomy" id="4796"/>
    <lineage>
        <taxon>Eukaryota</taxon>
        <taxon>Sar</taxon>
        <taxon>Stramenopiles</taxon>
        <taxon>Oomycota</taxon>
        <taxon>Peronosporomycetes</taxon>
        <taxon>Peronosporales</taxon>
        <taxon>Peronosporaceae</taxon>
        <taxon>Phytophthora</taxon>
    </lineage>
</organism>
<reference evidence="1 2" key="1">
    <citation type="journal article" date="2017" name="Genome Biol. Evol.">
        <title>Phytophthora megakarya and P. palmivora, closely related causal agents of cacao black pod rot, underwent increases in genome sizes and gene numbers by different mechanisms.</title>
        <authorList>
            <person name="Ali S.S."/>
            <person name="Shao J."/>
            <person name="Lary D.J."/>
            <person name="Kronmiller B."/>
            <person name="Shen D."/>
            <person name="Strem M.D."/>
            <person name="Amoako-Attah I."/>
            <person name="Akrofi A.Y."/>
            <person name="Begoude B.A."/>
            <person name="Ten Hoopen G.M."/>
            <person name="Coulibaly K."/>
            <person name="Kebe B.I."/>
            <person name="Melnick R.L."/>
            <person name="Guiltinan M.J."/>
            <person name="Tyler B.M."/>
            <person name="Meinhardt L.W."/>
            <person name="Bailey B.A."/>
        </authorList>
    </citation>
    <scope>NUCLEOTIDE SEQUENCE [LARGE SCALE GENOMIC DNA]</scope>
    <source>
        <strain evidence="2">sbr112.9</strain>
    </source>
</reference>
<dbReference type="PANTHER" id="PTHR46599:SF3">
    <property type="entry name" value="PIGGYBAC TRANSPOSABLE ELEMENT-DERIVED PROTEIN 4"/>
    <property type="match status" value="1"/>
</dbReference>
<dbReference type="AlphaFoldDB" id="A0A2P4X432"/>
<keyword evidence="2" id="KW-1185">Reference proteome</keyword>
<name>A0A2P4X432_9STRA</name>
<sequence>MYNLIYALKNRKLWPQDMLFVFVLWIDTSLEQNDRLPVYLHSADNNKVVETCEFNGNLRRQITGGQRTIIRCPSARRDYHSWIGGVDIHDQLRSQRYPLQLSARFRKYYKTIFLGQVDIAITNEFIRQREDSLADHGEFPTVL</sequence>
<gene>
    <name evidence="1" type="ORF">PHPALM_30843</name>
</gene>
<dbReference type="Proteomes" id="UP000237271">
    <property type="component" value="Unassembled WGS sequence"/>
</dbReference>
<protein>
    <submittedName>
        <fullName evidence="1">Uncharacterized protein</fullName>
    </submittedName>
</protein>